<accession>A0ABW6FII4</accession>
<keyword evidence="2" id="KW-0560">Oxidoreductase</keyword>
<name>A0ABW6FII4_9ACTN</name>
<comment type="similarity">
    <text evidence="1">Belongs to the Gfo/Idh/MocA family.</text>
</comment>
<feature type="region of interest" description="Disordered" evidence="3">
    <location>
        <begin position="1"/>
        <end position="30"/>
    </location>
</feature>
<dbReference type="EMBL" id="JBHXIJ010000025">
    <property type="protein sequence ID" value="MFD5098576.1"/>
    <property type="molecule type" value="Genomic_DNA"/>
</dbReference>
<evidence type="ECO:0000313" key="7">
    <source>
        <dbReference type="Proteomes" id="UP001598448"/>
    </source>
</evidence>
<sequence>MPQTDQTDAGSNETAPLLLPAPRTPSPKEAPALNWGVIAPGWIAGYFVEALQTYTQQRVVAVGSRDAERARTFADRYGIPAAYGSYEELLADDDVDIVYIASPHSSHHDQALQAIEAGRHVLLEKAFTRNAREAAQVIEAARERGVFLMEAMWTRFLPHIDVIRQVLESGLLGEVQTVIADHGLPGRPNPRHRHFDPDQAGGALLDLGVYPVAFAHMVLGPFASVTAVGTKAFTGVDGQASIIVTGESGAHGMLNTSLFARTPTKASISGTRARLEIDGHFYAPAAVHLISSDHEVLDTFTPELLEGGLCYEAAEAARCVAAGRVESDLMPLSETLSIMRFLDRIRRDLGVAYPGE</sequence>
<organism evidence="6 7">
    <name type="scientific">Streptomyces albidochromogenes</name>
    <dbReference type="NCBI Taxonomy" id="329524"/>
    <lineage>
        <taxon>Bacteria</taxon>
        <taxon>Bacillati</taxon>
        <taxon>Actinomycetota</taxon>
        <taxon>Actinomycetes</taxon>
        <taxon>Kitasatosporales</taxon>
        <taxon>Streptomycetaceae</taxon>
        <taxon>Streptomyces</taxon>
    </lineage>
</organism>
<dbReference type="InterPro" id="IPR000683">
    <property type="entry name" value="Gfo/Idh/MocA-like_OxRdtase_N"/>
</dbReference>
<gene>
    <name evidence="6" type="ORF">ACFWJN_06295</name>
</gene>
<dbReference type="RefSeq" id="WP_386709744.1">
    <property type="nucleotide sequence ID" value="NZ_JBHXIJ010000025.1"/>
</dbReference>
<reference evidence="6 7" key="1">
    <citation type="submission" date="2024-09" db="EMBL/GenBank/DDBJ databases">
        <title>The Natural Products Discovery Center: Release of the First 8490 Sequenced Strains for Exploring Actinobacteria Biosynthetic Diversity.</title>
        <authorList>
            <person name="Kalkreuter E."/>
            <person name="Kautsar S.A."/>
            <person name="Yang D."/>
            <person name="Bader C.D."/>
            <person name="Teijaro C.N."/>
            <person name="Fluegel L."/>
            <person name="Davis C.M."/>
            <person name="Simpson J.R."/>
            <person name="Lauterbach L."/>
            <person name="Steele A.D."/>
            <person name="Gui C."/>
            <person name="Meng S."/>
            <person name="Li G."/>
            <person name="Viehrig K."/>
            <person name="Ye F."/>
            <person name="Su P."/>
            <person name="Kiefer A.F."/>
            <person name="Nichols A."/>
            <person name="Cepeda A.J."/>
            <person name="Yan W."/>
            <person name="Fan B."/>
            <person name="Jiang Y."/>
            <person name="Adhikari A."/>
            <person name="Zheng C.-J."/>
            <person name="Schuster L."/>
            <person name="Cowan T.M."/>
            <person name="Smanski M.J."/>
            <person name="Chevrette M.G."/>
            <person name="De Carvalho L.P.S."/>
            <person name="Shen B."/>
        </authorList>
    </citation>
    <scope>NUCLEOTIDE SEQUENCE [LARGE SCALE GENOMIC DNA]</scope>
    <source>
        <strain evidence="6 7">NPDC058348</strain>
    </source>
</reference>
<feature type="domain" description="GFO/IDH/MocA-like oxidoreductase" evidence="5">
    <location>
        <begin position="163"/>
        <end position="276"/>
    </location>
</feature>
<evidence type="ECO:0000256" key="1">
    <source>
        <dbReference type="ARBA" id="ARBA00010928"/>
    </source>
</evidence>
<evidence type="ECO:0000313" key="6">
    <source>
        <dbReference type="EMBL" id="MFD5098576.1"/>
    </source>
</evidence>
<evidence type="ECO:0000259" key="4">
    <source>
        <dbReference type="Pfam" id="PF01408"/>
    </source>
</evidence>
<dbReference type="Pfam" id="PF01408">
    <property type="entry name" value="GFO_IDH_MocA"/>
    <property type="match status" value="1"/>
</dbReference>
<dbReference type="Gene3D" id="3.40.50.720">
    <property type="entry name" value="NAD(P)-binding Rossmann-like Domain"/>
    <property type="match status" value="1"/>
</dbReference>
<dbReference type="SUPFAM" id="SSF51735">
    <property type="entry name" value="NAD(P)-binding Rossmann-fold domains"/>
    <property type="match status" value="1"/>
</dbReference>
<dbReference type="Pfam" id="PF22725">
    <property type="entry name" value="GFO_IDH_MocA_C3"/>
    <property type="match status" value="1"/>
</dbReference>
<dbReference type="InterPro" id="IPR055170">
    <property type="entry name" value="GFO_IDH_MocA-like_dom"/>
</dbReference>
<evidence type="ECO:0000259" key="5">
    <source>
        <dbReference type="Pfam" id="PF22725"/>
    </source>
</evidence>
<dbReference type="PANTHER" id="PTHR22604">
    <property type="entry name" value="OXIDOREDUCTASES"/>
    <property type="match status" value="1"/>
</dbReference>
<proteinExistence type="inferred from homology"/>
<feature type="compositionally biased region" description="Polar residues" evidence="3">
    <location>
        <begin position="1"/>
        <end position="14"/>
    </location>
</feature>
<protein>
    <submittedName>
        <fullName evidence="6">Gfo/Idh/MocA family protein</fullName>
    </submittedName>
</protein>
<dbReference type="InterPro" id="IPR050984">
    <property type="entry name" value="Gfo/Idh/MocA_domain"/>
</dbReference>
<dbReference type="Proteomes" id="UP001598448">
    <property type="component" value="Unassembled WGS sequence"/>
</dbReference>
<dbReference type="PANTHER" id="PTHR22604:SF105">
    <property type="entry name" value="TRANS-1,2-DIHYDROBENZENE-1,2-DIOL DEHYDROGENASE"/>
    <property type="match status" value="1"/>
</dbReference>
<dbReference type="SUPFAM" id="SSF55347">
    <property type="entry name" value="Glyceraldehyde-3-phosphate dehydrogenase-like, C-terminal domain"/>
    <property type="match status" value="1"/>
</dbReference>
<keyword evidence="7" id="KW-1185">Reference proteome</keyword>
<evidence type="ECO:0000256" key="2">
    <source>
        <dbReference type="ARBA" id="ARBA00023002"/>
    </source>
</evidence>
<comment type="caution">
    <text evidence="6">The sequence shown here is derived from an EMBL/GenBank/DDBJ whole genome shotgun (WGS) entry which is preliminary data.</text>
</comment>
<feature type="domain" description="Gfo/Idh/MocA-like oxidoreductase N-terminal" evidence="4">
    <location>
        <begin position="34"/>
        <end position="150"/>
    </location>
</feature>
<dbReference type="InterPro" id="IPR036291">
    <property type="entry name" value="NAD(P)-bd_dom_sf"/>
</dbReference>
<evidence type="ECO:0000256" key="3">
    <source>
        <dbReference type="SAM" id="MobiDB-lite"/>
    </source>
</evidence>
<dbReference type="Gene3D" id="3.30.360.10">
    <property type="entry name" value="Dihydrodipicolinate Reductase, domain 2"/>
    <property type="match status" value="1"/>
</dbReference>